<organism evidence="7 8">
    <name type="scientific">Eremothecium cymbalariae (strain CBS 270.75 / DBVPG 7215 / KCTC 17166 / NRRL Y-17582)</name>
    <name type="common">Yeast</name>
    <dbReference type="NCBI Taxonomy" id="931890"/>
    <lineage>
        <taxon>Eukaryota</taxon>
        <taxon>Fungi</taxon>
        <taxon>Dikarya</taxon>
        <taxon>Ascomycota</taxon>
        <taxon>Saccharomycotina</taxon>
        <taxon>Saccharomycetes</taxon>
        <taxon>Saccharomycetales</taxon>
        <taxon>Saccharomycetaceae</taxon>
        <taxon>Eremothecium</taxon>
    </lineage>
</organism>
<dbReference type="RefSeq" id="XP_003647909.1">
    <property type="nucleotide sequence ID" value="XM_003647861.1"/>
</dbReference>
<evidence type="ECO:0000256" key="4">
    <source>
        <dbReference type="PROSITE-ProRule" id="PRU00146"/>
    </source>
</evidence>
<proteinExistence type="predicted"/>
<evidence type="ECO:0000256" key="2">
    <source>
        <dbReference type="ARBA" id="ARBA00022771"/>
    </source>
</evidence>
<dbReference type="SMART" id="SM00249">
    <property type="entry name" value="PHD"/>
    <property type="match status" value="2"/>
</dbReference>
<evidence type="ECO:0000313" key="8">
    <source>
        <dbReference type="Proteomes" id="UP000006790"/>
    </source>
</evidence>
<dbReference type="FunCoup" id="G8JW77">
    <property type="interactions" value="254"/>
</dbReference>
<dbReference type="PANTHER" id="PTHR47636:SF1">
    <property type="entry name" value="TRANSCRIPTIONAL REGULATORY PROTEIN RCO1"/>
    <property type="match status" value="1"/>
</dbReference>
<dbReference type="CDD" id="cd15535">
    <property type="entry name" value="PHD1_Rco1"/>
    <property type="match status" value="1"/>
</dbReference>
<keyword evidence="2 4" id="KW-0863">Zinc-finger</keyword>
<reference evidence="8" key="1">
    <citation type="journal article" date="2012" name="G3 (Bethesda)">
        <title>Pichia sorbitophila, an interspecies yeast hybrid reveals early steps of genome resolution following polyploidization.</title>
        <authorList>
            <person name="Leh Louis V."/>
            <person name="Despons L."/>
            <person name="Friedrich A."/>
            <person name="Martin T."/>
            <person name="Durrens P."/>
            <person name="Casaregola S."/>
            <person name="Neuveglise C."/>
            <person name="Fairhead C."/>
            <person name="Marck C."/>
            <person name="Cruz J.A."/>
            <person name="Straub M.L."/>
            <person name="Kugler V."/>
            <person name="Sacerdot C."/>
            <person name="Uzunov Z."/>
            <person name="Thierry A."/>
            <person name="Weiss S."/>
            <person name="Bleykasten C."/>
            <person name="De Montigny J."/>
            <person name="Jacques N."/>
            <person name="Jung P."/>
            <person name="Lemaire M."/>
            <person name="Mallet S."/>
            <person name="Morel G."/>
            <person name="Richard G.F."/>
            <person name="Sarkar A."/>
            <person name="Savel G."/>
            <person name="Schacherer J."/>
            <person name="Seret M.L."/>
            <person name="Talla E."/>
            <person name="Samson G."/>
            <person name="Jubin C."/>
            <person name="Poulain J."/>
            <person name="Vacherie B."/>
            <person name="Barbe V."/>
            <person name="Pelletier E."/>
            <person name="Sherman D.J."/>
            <person name="Westhof E."/>
            <person name="Weissenbach J."/>
            <person name="Baret P.V."/>
            <person name="Wincker P."/>
            <person name="Gaillardin C."/>
            <person name="Dujon B."/>
            <person name="Souciet J.L."/>
        </authorList>
    </citation>
    <scope>NUCLEOTIDE SEQUENCE [LARGE SCALE GENOMIC DNA]</scope>
    <source>
        <strain evidence="8">CBS 270.75 / DBVPG 7215 / KCTC 17166 / NRRL Y-17582</strain>
    </source>
</reference>
<dbReference type="HOGENOM" id="CLU_016350_0_0_1"/>
<dbReference type="GeneID" id="11471310"/>
<dbReference type="InParanoid" id="G8JW77"/>
<dbReference type="Gene3D" id="3.30.40.10">
    <property type="entry name" value="Zinc/RING finger domain, C3HC4 (zinc finger)"/>
    <property type="match status" value="2"/>
</dbReference>
<dbReference type="eggNOG" id="KOG4299">
    <property type="taxonomic scope" value="Eukaryota"/>
</dbReference>
<dbReference type="Pfam" id="PF00628">
    <property type="entry name" value="PHD"/>
    <property type="match status" value="1"/>
</dbReference>
<feature type="domain" description="PHD-type" evidence="6">
    <location>
        <begin position="232"/>
        <end position="281"/>
    </location>
</feature>
<dbReference type="InterPro" id="IPR019786">
    <property type="entry name" value="Zinc_finger_PHD-type_CS"/>
</dbReference>
<evidence type="ECO:0000256" key="5">
    <source>
        <dbReference type="SAM" id="MobiDB-lite"/>
    </source>
</evidence>
<dbReference type="PROSITE" id="PS01359">
    <property type="entry name" value="ZF_PHD_1"/>
    <property type="match status" value="1"/>
</dbReference>
<dbReference type="InterPro" id="IPR019787">
    <property type="entry name" value="Znf_PHD-finger"/>
</dbReference>
<dbReference type="CDD" id="cd15534">
    <property type="entry name" value="PHD2_PHF12_Rco1"/>
    <property type="match status" value="1"/>
</dbReference>
<dbReference type="EMBL" id="CP002503">
    <property type="protein sequence ID" value="AET41092.1"/>
    <property type="molecule type" value="Genomic_DNA"/>
</dbReference>
<dbReference type="OMA" id="CCDPPIE"/>
<dbReference type="OrthoDB" id="5876363at2759"/>
<dbReference type="GO" id="GO:0006357">
    <property type="term" value="P:regulation of transcription by RNA polymerase II"/>
    <property type="evidence" value="ECO:0007669"/>
    <property type="project" value="TreeGrafter"/>
</dbReference>
<gene>
    <name evidence="7" type="ordered locus">Ecym_7248</name>
</gene>
<sequence length="617" mass="71134">MIRSRPKRTVSNNVDYNLRKSKIIREEDNVGKGLRKAKGQIPSMVGQHEHENREGDIENDIKEEESQPVINHKLSGEMVFNEPGISEPVNGVTGIPLSEFPTDRVKKDSLWNVKVDKEIPRDIEARYKQALVTEGKTQEQGSFLRSQVTPNDIHLREREAISSFKRKHSAEFKKNMKQQNISASSNGTSTTSKHKRIKAIKDNDSKLFGQNSTANHAHLPEIRETGNEIENDDFCSSCLQTGIFLCCDTCPKSFHFACLNPPLDPDNLPEGDWSCYECRFKQMNPNKSVMARNEKLFLANNNNMIGKSLFGKLVFQLRSMNSKQFALTQQIKDAFVNVHTGHHGEYQDGNMKEPLTDKQLFNVPYGQSITKFDSYNPDTHLSGIDDQQLLICYKCNMTRMGTWDHPETERLIMRCDYCNTPWHLDCLPVPRASRKNLGSKWRCPLHAMPPNRKRRLNRNQEYISSSLGAPNDGDIEIKLENIPIEANISKDMQKAWNNEKKYNTITQLQEHNVKLEFLDKVYRAKEAQRTHEFHEQSLLIDKLLNSFSNNDTKPWLYFSLPDSMKKIWDFQELCTVASAELTKEEISCDELKQLQLLKKLLESKPRKEVFGFFGFNK</sequence>
<keyword evidence="8" id="KW-1185">Reference proteome</keyword>
<dbReference type="GO" id="GO:0032221">
    <property type="term" value="C:Rpd3S complex"/>
    <property type="evidence" value="ECO:0007669"/>
    <property type="project" value="TreeGrafter"/>
</dbReference>
<feature type="region of interest" description="Disordered" evidence="5">
    <location>
        <begin position="29"/>
        <end position="54"/>
    </location>
</feature>
<evidence type="ECO:0000256" key="3">
    <source>
        <dbReference type="ARBA" id="ARBA00022833"/>
    </source>
</evidence>
<evidence type="ECO:0000256" key="1">
    <source>
        <dbReference type="ARBA" id="ARBA00022723"/>
    </source>
</evidence>
<dbReference type="InterPro" id="IPR001965">
    <property type="entry name" value="Znf_PHD"/>
</dbReference>
<dbReference type="PROSITE" id="PS50016">
    <property type="entry name" value="ZF_PHD_2"/>
    <property type="match status" value="1"/>
</dbReference>
<dbReference type="InterPro" id="IPR052819">
    <property type="entry name" value="Chromatin_regulatory_protein"/>
</dbReference>
<dbReference type="Proteomes" id="UP000006790">
    <property type="component" value="Chromosome 7"/>
</dbReference>
<name>G8JW77_ERECY</name>
<dbReference type="KEGG" id="erc:Ecym_7248"/>
<evidence type="ECO:0000313" key="7">
    <source>
        <dbReference type="EMBL" id="AET41092.1"/>
    </source>
</evidence>
<dbReference type="STRING" id="931890.G8JW77"/>
<accession>G8JW77</accession>
<dbReference type="InterPro" id="IPR011011">
    <property type="entry name" value="Znf_FYVE_PHD"/>
</dbReference>
<dbReference type="AlphaFoldDB" id="G8JW77"/>
<dbReference type="GO" id="GO:0008270">
    <property type="term" value="F:zinc ion binding"/>
    <property type="evidence" value="ECO:0007669"/>
    <property type="project" value="UniProtKB-KW"/>
</dbReference>
<protein>
    <recommendedName>
        <fullName evidence="6">PHD-type domain-containing protein</fullName>
    </recommendedName>
</protein>
<dbReference type="PANTHER" id="PTHR47636">
    <property type="entry name" value="TRANSCRIPTIONAL REGULATORY PROTEIN RCO1"/>
    <property type="match status" value="1"/>
</dbReference>
<evidence type="ECO:0000259" key="6">
    <source>
        <dbReference type="PROSITE" id="PS50016"/>
    </source>
</evidence>
<keyword evidence="3" id="KW-0862">Zinc</keyword>
<keyword evidence="1" id="KW-0479">Metal-binding</keyword>
<dbReference type="SUPFAM" id="SSF57903">
    <property type="entry name" value="FYVE/PHD zinc finger"/>
    <property type="match status" value="2"/>
</dbReference>
<dbReference type="InterPro" id="IPR013083">
    <property type="entry name" value="Znf_RING/FYVE/PHD"/>
</dbReference>